<evidence type="ECO:0000313" key="3">
    <source>
        <dbReference type="EMBL" id="SVA16778.1"/>
    </source>
</evidence>
<dbReference type="PANTHER" id="PTHR10859:SF91">
    <property type="entry name" value="DOLICHYL-PHOSPHATE BETA-GLUCOSYLTRANSFERASE"/>
    <property type="match status" value="1"/>
</dbReference>
<dbReference type="EMBL" id="UINC01004777">
    <property type="protein sequence ID" value="SVA16778.1"/>
    <property type="molecule type" value="Genomic_DNA"/>
</dbReference>
<dbReference type="Pfam" id="PF00535">
    <property type="entry name" value="Glycos_transf_2"/>
    <property type="match status" value="1"/>
</dbReference>
<dbReference type="InterPro" id="IPR001173">
    <property type="entry name" value="Glyco_trans_2-like"/>
</dbReference>
<sequence>MVGLRRAGCTLVVADLAALAAAALVARPMHRLVTLRDDPFARWIRSPGLFISVVLAAGSVDLLVLALLAPAQPGSGDFAAKAVAVAAAAVVRSLAYRTLLFRVIRREQDEPARRPPPEGTHRLSVVVPAYREADRIAATVLRIRTELAAVVEPADLEVVVADDGSDDGTADAAVAAGADVVVRLDHNRGKGAALREGVRAASGRTVAFTDADLAYAPSQVAGFLEAIESGHDMVVGSRRHAGSTAVVGAGRLRQAGGRLVNLATHALLLGQYRDTQCGLKAFRADVARALFDATTIDGFALDVELFHLAERWRLTLAEVPVQVEHSERTTVRALHDGLAMLGNLVLIRQRARRGGYPADAGLPAPRG</sequence>
<dbReference type="PANTHER" id="PTHR10859">
    <property type="entry name" value="GLYCOSYL TRANSFERASE"/>
    <property type="match status" value="1"/>
</dbReference>
<accession>A0A381TML5</accession>
<feature type="domain" description="Glycosyltransferase 2-like" evidence="2">
    <location>
        <begin position="124"/>
        <end position="253"/>
    </location>
</feature>
<proteinExistence type="predicted"/>
<evidence type="ECO:0000256" key="1">
    <source>
        <dbReference type="SAM" id="Phobius"/>
    </source>
</evidence>
<keyword evidence="1" id="KW-0472">Membrane</keyword>
<keyword evidence="1" id="KW-0812">Transmembrane</keyword>
<dbReference type="Gene3D" id="3.90.550.10">
    <property type="entry name" value="Spore Coat Polysaccharide Biosynthesis Protein SpsA, Chain A"/>
    <property type="match status" value="1"/>
</dbReference>
<organism evidence="3">
    <name type="scientific">marine metagenome</name>
    <dbReference type="NCBI Taxonomy" id="408172"/>
    <lineage>
        <taxon>unclassified sequences</taxon>
        <taxon>metagenomes</taxon>
        <taxon>ecological metagenomes</taxon>
    </lineage>
</organism>
<feature type="transmembrane region" description="Helical" evidence="1">
    <location>
        <begin position="46"/>
        <end position="71"/>
    </location>
</feature>
<evidence type="ECO:0000259" key="2">
    <source>
        <dbReference type="Pfam" id="PF00535"/>
    </source>
</evidence>
<name>A0A381TML5_9ZZZZ</name>
<dbReference type="InterPro" id="IPR029044">
    <property type="entry name" value="Nucleotide-diphossugar_trans"/>
</dbReference>
<feature type="transmembrane region" description="Helical" evidence="1">
    <location>
        <begin position="78"/>
        <end position="96"/>
    </location>
</feature>
<keyword evidence="1" id="KW-1133">Transmembrane helix</keyword>
<dbReference type="AlphaFoldDB" id="A0A381TML5"/>
<reference evidence="3" key="1">
    <citation type="submission" date="2018-05" db="EMBL/GenBank/DDBJ databases">
        <authorList>
            <person name="Lanie J.A."/>
            <person name="Ng W.-L."/>
            <person name="Kazmierczak K.M."/>
            <person name="Andrzejewski T.M."/>
            <person name="Davidsen T.M."/>
            <person name="Wayne K.J."/>
            <person name="Tettelin H."/>
            <person name="Glass J.I."/>
            <person name="Rusch D."/>
            <person name="Podicherti R."/>
            <person name="Tsui H.-C.T."/>
            <person name="Winkler M.E."/>
        </authorList>
    </citation>
    <scope>NUCLEOTIDE SEQUENCE</scope>
</reference>
<gene>
    <name evidence="3" type="ORF">METZ01_LOCUS69632</name>
</gene>
<dbReference type="GO" id="GO:0006487">
    <property type="term" value="P:protein N-linked glycosylation"/>
    <property type="evidence" value="ECO:0007669"/>
    <property type="project" value="TreeGrafter"/>
</dbReference>
<protein>
    <recommendedName>
        <fullName evidence="2">Glycosyltransferase 2-like domain-containing protein</fullName>
    </recommendedName>
</protein>
<dbReference type="SUPFAM" id="SSF53448">
    <property type="entry name" value="Nucleotide-diphospho-sugar transferases"/>
    <property type="match status" value="1"/>
</dbReference>